<accession>A0ABW3A7P9</accession>
<name>A0ABW3A7P9_9ACTN</name>
<evidence type="ECO:0000313" key="2">
    <source>
        <dbReference type="EMBL" id="MFD0786774.1"/>
    </source>
</evidence>
<organism evidence="2 3">
    <name type="scientific">Micromonospora azadirachtae</name>
    <dbReference type="NCBI Taxonomy" id="1970735"/>
    <lineage>
        <taxon>Bacteria</taxon>
        <taxon>Bacillati</taxon>
        <taxon>Actinomycetota</taxon>
        <taxon>Actinomycetes</taxon>
        <taxon>Micromonosporales</taxon>
        <taxon>Micromonosporaceae</taxon>
        <taxon>Micromonospora</taxon>
    </lineage>
</organism>
<evidence type="ECO:0000313" key="3">
    <source>
        <dbReference type="Proteomes" id="UP001597053"/>
    </source>
</evidence>
<dbReference type="Proteomes" id="UP001597053">
    <property type="component" value="Unassembled WGS sequence"/>
</dbReference>
<keyword evidence="1" id="KW-0812">Transmembrane</keyword>
<feature type="transmembrane region" description="Helical" evidence="1">
    <location>
        <begin position="49"/>
        <end position="66"/>
    </location>
</feature>
<keyword evidence="3" id="KW-1185">Reference proteome</keyword>
<keyword evidence="1" id="KW-0472">Membrane</keyword>
<protein>
    <submittedName>
        <fullName evidence="2">Uncharacterized protein</fullName>
    </submittedName>
</protein>
<keyword evidence="1" id="KW-1133">Transmembrane helix</keyword>
<proteinExistence type="predicted"/>
<gene>
    <name evidence="2" type="ORF">ACFQZ8_22995</name>
</gene>
<dbReference type="EMBL" id="JBHTHM010001561">
    <property type="protein sequence ID" value="MFD0786774.1"/>
    <property type="molecule type" value="Genomic_DNA"/>
</dbReference>
<comment type="caution">
    <text evidence="2">The sequence shown here is derived from an EMBL/GenBank/DDBJ whole genome shotgun (WGS) entry which is preliminary data.</text>
</comment>
<sequence length="67" mass="7107">MRGATHATSSVDQSRRRRGLVLVAAHTLWLWLLLPPASAITRGQIHHAPVAAAGLAAFALLYLALVA</sequence>
<reference evidence="3" key="1">
    <citation type="journal article" date="2019" name="Int. J. Syst. Evol. Microbiol.">
        <title>The Global Catalogue of Microorganisms (GCM) 10K type strain sequencing project: providing services to taxonomists for standard genome sequencing and annotation.</title>
        <authorList>
            <consortium name="The Broad Institute Genomics Platform"/>
            <consortium name="The Broad Institute Genome Sequencing Center for Infectious Disease"/>
            <person name="Wu L."/>
            <person name="Ma J."/>
        </authorList>
    </citation>
    <scope>NUCLEOTIDE SEQUENCE [LARGE SCALE GENOMIC DNA]</scope>
    <source>
        <strain evidence="3">JCM 32148</strain>
    </source>
</reference>
<feature type="non-terminal residue" evidence="2">
    <location>
        <position position="67"/>
    </location>
</feature>
<evidence type="ECO:0000256" key="1">
    <source>
        <dbReference type="SAM" id="Phobius"/>
    </source>
</evidence>